<comment type="caution">
    <text evidence="1">The sequence shown here is derived from an EMBL/GenBank/DDBJ whole genome shotgun (WGS) entry which is preliminary data.</text>
</comment>
<reference evidence="2" key="1">
    <citation type="journal article" date="2019" name="Int. J. Syst. Evol. Microbiol.">
        <title>The Global Catalogue of Microorganisms (GCM) 10K type strain sequencing project: providing services to taxonomists for standard genome sequencing and annotation.</title>
        <authorList>
            <consortium name="The Broad Institute Genomics Platform"/>
            <consortium name="The Broad Institute Genome Sequencing Center for Infectious Disease"/>
            <person name="Wu L."/>
            <person name="Ma J."/>
        </authorList>
    </citation>
    <scope>NUCLEOTIDE SEQUENCE [LARGE SCALE GENOMIC DNA]</scope>
    <source>
        <strain evidence="2">KCTC 52925</strain>
    </source>
</reference>
<accession>A0ABW5X7P1</accession>
<evidence type="ECO:0000313" key="1">
    <source>
        <dbReference type="EMBL" id="MFD2834637.1"/>
    </source>
</evidence>
<proteinExistence type="predicted"/>
<sequence length="223" mass="25958">MKKLLIISVLSITLFSCNDSKKTEEMDKNPDLTVQDKIAMANGFEKFDSISQLKFTFNVKVEDSLRSSRRWTWNIKEGKISLTEKDSTMSYTKKDSLADDKKYIDERFVNDSYWLLFPYQLKWSNAEYSEVKKANAPISGDELQMMSVKYPSDGGYTPGDTYDIYFDDDYMIKEWVYKASGGGREMATTWEDYQNFDGVKIAKKHKTKDGNFELYFTDIEVND</sequence>
<dbReference type="Proteomes" id="UP001597438">
    <property type="component" value="Unassembled WGS sequence"/>
</dbReference>
<keyword evidence="2" id="KW-1185">Reference proteome</keyword>
<organism evidence="1 2">
    <name type="scientific">Christiangramia antarctica</name>
    <dbReference type="NCBI Taxonomy" id="2058158"/>
    <lineage>
        <taxon>Bacteria</taxon>
        <taxon>Pseudomonadati</taxon>
        <taxon>Bacteroidota</taxon>
        <taxon>Flavobacteriia</taxon>
        <taxon>Flavobacteriales</taxon>
        <taxon>Flavobacteriaceae</taxon>
        <taxon>Christiangramia</taxon>
    </lineage>
</organism>
<protein>
    <submittedName>
        <fullName evidence="1">Uncharacterized protein</fullName>
    </submittedName>
</protein>
<name>A0ABW5X7P1_9FLAO</name>
<gene>
    <name evidence="1" type="ORF">ACFSYS_15205</name>
</gene>
<evidence type="ECO:0000313" key="2">
    <source>
        <dbReference type="Proteomes" id="UP001597438"/>
    </source>
</evidence>
<dbReference type="RefSeq" id="WP_251740572.1">
    <property type="nucleotide sequence ID" value="NZ_JBHUOJ010000033.1"/>
</dbReference>
<dbReference type="EMBL" id="JBHUOJ010000033">
    <property type="protein sequence ID" value="MFD2834637.1"/>
    <property type="molecule type" value="Genomic_DNA"/>
</dbReference>
<dbReference type="PROSITE" id="PS51257">
    <property type="entry name" value="PROKAR_LIPOPROTEIN"/>
    <property type="match status" value="1"/>
</dbReference>